<dbReference type="GO" id="GO:0016757">
    <property type="term" value="F:glycosyltransferase activity"/>
    <property type="evidence" value="ECO:0007669"/>
    <property type="project" value="UniProtKB-KW"/>
</dbReference>
<dbReference type="InterPro" id="IPR050834">
    <property type="entry name" value="Glycosyltransf_2"/>
</dbReference>
<sequence length="313" mass="34816">MNDSPRVSVVIPTYNRPEELREAVTSVFAQSFQDFEVVVTVDGGGSASAAALKAFPQERLRVLTPQSQLGNAEARNHAIRAASGELIALLDDDDLWKPEKLKKQVALYDAVGEPRLIVSCPFEVRSEAEHLLWPQRRPEPDEPVSEYIFCRHRSVAVEGAVQTSTLLAAKALFDDVPFDKNLPRMVDLDWLLRAAEAGAPLAFTEGDEALSVYAVDDSRVRVSHQARWQWEREFARERRHLFTDRSYAAFMLTSCSLAASRSNDPGAFLPLLATALREGRPSMAELAFHMANTALPLPLKRRLAALLARKKPA</sequence>
<reference evidence="2" key="1">
    <citation type="submission" date="2022-07" db="EMBL/GenBank/DDBJ databases">
        <title>Parvularcula maris sp. nov., an algicidal bacterium isolated from seawater.</title>
        <authorList>
            <person name="Li F."/>
        </authorList>
    </citation>
    <scope>NUCLEOTIDE SEQUENCE</scope>
    <source>
        <strain evidence="2">BGMRC 0090</strain>
    </source>
</reference>
<protein>
    <submittedName>
        <fullName evidence="2">Glycosyltransferase</fullName>
        <ecNumber evidence="2">2.4.-.-</ecNumber>
    </submittedName>
</protein>
<dbReference type="EC" id="2.4.-.-" evidence="2"/>
<dbReference type="Gene3D" id="3.90.550.10">
    <property type="entry name" value="Spore Coat Polysaccharide Biosynthesis Protein SpsA, Chain A"/>
    <property type="match status" value="1"/>
</dbReference>
<name>A0A9X2RJV5_9PROT</name>
<keyword evidence="2" id="KW-0808">Transferase</keyword>
<dbReference type="AlphaFoldDB" id="A0A9X2RJV5"/>
<comment type="caution">
    <text evidence="2">The sequence shown here is derived from an EMBL/GenBank/DDBJ whole genome shotgun (WGS) entry which is preliminary data.</text>
</comment>
<gene>
    <name evidence="2" type="ORF">NOG11_13090</name>
</gene>
<dbReference type="PANTHER" id="PTHR43685:SF2">
    <property type="entry name" value="GLYCOSYLTRANSFERASE 2-LIKE DOMAIN-CONTAINING PROTEIN"/>
    <property type="match status" value="1"/>
</dbReference>
<dbReference type="SUPFAM" id="SSF53448">
    <property type="entry name" value="Nucleotide-diphospho-sugar transferases"/>
    <property type="match status" value="1"/>
</dbReference>
<proteinExistence type="predicted"/>
<keyword evidence="3" id="KW-1185">Reference proteome</keyword>
<evidence type="ECO:0000313" key="3">
    <source>
        <dbReference type="Proteomes" id="UP001142610"/>
    </source>
</evidence>
<evidence type="ECO:0000313" key="2">
    <source>
        <dbReference type="EMBL" id="MCQ8186316.1"/>
    </source>
</evidence>
<dbReference type="Proteomes" id="UP001142610">
    <property type="component" value="Unassembled WGS sequence"/>
</dbReference>
<organism evidence="2 3">
    <name type="scientific">Parvularcula maris</name>
    <dbReference type="NCBI Taxonomy" id="2965077"/>
    <lineage>
        <taxon>Bacteria</taxon>
        <taxon>Pseudomonadati</taxon>
        <taxon>Pseudomonadota</taxon>
        <taxon>Alphaproteobacteria</taxon>
        <taxon>Parvularculales</taxon>
        <taxon>Parvularculaceae</taxon>
        <taxon>Parvularcula</taxon>
    </lineage>
</organism>
<dbReference type="Pfam" id="PF00535">
    <property type="entry name" value="Glycos_transf_2"/>
    <property type="match status" value="1"/>
</dbReference>
<dbReference type="CDD" id="cd00761">
    <property type="entry name" value="Glyco_tranf_GTA_type"/>
    <property type="match status" value="1"/>
</dbReference>
<dbReference type="EMBL" id="JANIBC010000016">
    <property type="protein sequence ID" value="MCQ8186316.1"/>
    <property type="molecule type" value="Genomic_DNA"/>
</dbReference>
<feature type="domain" description="Glycosyltransferase 2-like" evidence="1">
    <location>
        <begin position="8"/>
        <end position="137"/>
    </location>
</feature>
<keyword evidence="2" id="KW-0328">Glycosyltransferase</keyword>
<dbReference type="InterPro" id="IPR029044">
    <property type="entry name" value="Nucleotide-diphossugar_trans"/>
</dbReference>
<accession>A0A9X2RJV5</accession>
<dbReference type="RefSeq" id="WP_256620224.1">
    <property type="nucleotide sequence ID" value="NZ_JANIBC010000016.1"/>
</dbReference>
<dbReference type="InterPro" id="IPR001173">
    <property type="entry name" value="Glyco_trans_2-like"/>
</dbReference>
<dbReference type="PANTHER" id="PTHR43685">
    <property type="entry name" value="GLYCOSYLTRANSFERASE"/>
    <property type="match status" value="1"/>
</dbReference>
<evidence type="ECO:0000259" key="1">
    <source>
        <dbReference type="Pfam" id="PF00535"/>
    </source>
</evidence>